<evidence type="ECO:0000256" key="3">
    <source>
        <dbReference type="ARBA" id="ARBA00022833"/>
    </source>
</evidence>
<evidence type="ECO:0000256" key="1">
    <source>
        <dbReference type="ARBA" id="ARBA00022723"/>
    </source>
</evidence>
<name>A0A850EUB7_9BACL</name>
<dbReference type="InterPro" id="IPR014240">
    <property type="entry name" value="YteA"/>
</dbReference>
<feature type="region of interest" description="Disordered" evidence="5">
    <location>
        <begin position="119"/>
        <end position="143"/>
    </location>
</feature>
<gene>
    <name evidence="7" type="ORF">HPT30_18965</name>
</gene>
<dbReference type="RefSeq" id="WP_175372894.1">
    <property type="nucleotide sequence ID" value="NZ_JABWCS010000214.1"/>
</dbReference>
<evidence type="ECO:0000259" key="6">
    <source>
        <dbReference type="Pfam" id="PF01258"/>
    </source>
</evidence>
<evidence type="ECO:0000256" key="4">
    <source>
        <dbReference type="PROSITE-ProRule" id="PRU00510"/>
    </source>
</evidence>
<organism evidence="7 8">
    <name type="scientific">Paenibacillus agri</name>
    <dbReference type="NCBI Taxonomy" id="2744309"/>
    <lineage>
        <taxon>Bacteria</taxon>
        <taxon>Bacillati</taxon>
        <taxon>Bacillota</taxon>
        <taxon>Bacilli</taxon>
        <taxon>Bacillales</taxon>
        <taxon>Paenibacillaceae</taxon>
        <taxon>Paenibacillus</taxon>
    </lineage>
</organism>
<keyword evidence="2" id="KW-0863">Zinc-finger</keyword>
<dbReference type="PROSITE" id="PS51128">
    <property type="entry name" value="ZF_DKSA_2"/>
    <property type="match status" value="1"/>
</dbReference>
<evidence type="ECO:0000313" key="7">
    <source>
        <dbReference type="EMBL" id="NUU62432.1"/>
    </source>
</evidence>
<keyword evidence="3" id="KW-0862">Zinc</keyword>
<dbReference type="EMBL" id="JABWCS010000214">
    <property type="protein sequence ID" value="NUU62432.1"/>
    <property type="molecule type" value="Genomic_DNA"/>
</dbReference>
<proteinExistence type="predicted"/>
<feature type="zinc finger region" description="dksA C4-type" evidence="4">
    <location>
        <begin position="95"/>
        <end position="119"/>
    </location>
</feature>
<dbReference type="SUPFAM" id="SSF109635">
    <property type="entry name" value="DnaK suppressor protein DksA, alpha-hairpin domain"/>
    <property type="match status" value="1"/>
</dbReference>
<keyword evidence="8" id="KW-1185">Reference proteome</keyword>
<dbReference type="PANTHER" id="PTHR33823">
    <property type="entry name" value="RNA POLYMERASE-BINDING TRANSCRIPTION FACTOR DKSA-RELATED"/>
    <property type="match status" value="1"/>
</dbReference>
<evidence type="ECO:0000256" key="5">
    <source>
        <dbReference type="SAM" id="MobiDB-lite"/>
    </source>
</evidence>
<dbReference type="InterPro" id="IPR037187">
    <property type="entry name" value="DnaK_N"/>
</dbReference>
<evidence type="ECO:0000313" key="8">
    <source>
        <dbReference type="Proteomes" id="UP000564806"/>
    </source>
</evidence>
<dbReference type="PANTHER" id="PTHR33823:SF4">
    <property type="entry name" value="GENERAL STRESS PROTEIN 16O"/>
    <property type="match status" value="1"/>
</dbReference>
<feature type="domain" description="Zinc finger DksA/TraR C4-type" evidence="6">
    <location>
        <begin position="90"/>
        <end position="118"/>
    </location>
</feature>
<dbReference type="AlphaFoldDB" id="A0A850EUB7"/>
<accession>A0A850EUB7</accession>
<keyword evidence="1" id="KW-0479">Metal-binding</keyword>
<sequence length="244" mass="27646">MTHLTAEQLSELRADLHQQRADIRHRLQNNEHYGLQESMRDNSGELSEIDNHPGDAATDLYHRSMDISLLERDEHELEDIDAALKAMDEGTYGTCIAGGEPIPFERLAVVPATRYCKEHNPKQMKPNNRPAEEEFLTPPFGRTSLDENEEQNGFDGEDAWQIVESWGTSNSPAMAESNEVGAYEDMEIEADETEGFVEPWENFIATDIEGNNVTVVRGRSYKHYMDSGEGSYLLDPHSQNDRTD</sequence>
<dbReference type="GO" id="GO:0008270">
    <property type="term" value="F:zinc ion binding"/>
    <property type="evidence" value="ECO:0007669"/>
    <property type="project" value="UniProtKB-KW"/>
</dbReference>
<dbReference type="NCBIfam" id="TIGR02890">
    <property type="entry name" value="bacill_yteA"/>
    <property type="match status" value="1"/>
</dbReference>
<dbReference type="Proteomes" id="UP000564806">
    <property type="component" value="Unassembled WGS sequence"/>
</dbReference>
<protein>
    <submittedName>
        <fullName evidence="7">TraR/DksA C4-type zinc finger protein</fullName>
    </submittedName>
</protein>
<evidence type="ECO:0000256" key="2">
    <source>
        <dbReference type="ARBA" id="ARBA00022771"/>
    </source>
</evidence>
<dbReference type="Pfam" id="PF01258">
    <property type="entry name" value="zf-dskA_traR"/>
    <property type="match status" value="1"/>
</dbReference>
<comment type="caution">
    <text evidence="7">The sequence shown here is derived from an EMBL/GenBank/DDBJ whole genome shotgun (WGS) entry which is preliminary data.</text>
</comment>
<dbReference type="Gene3D" id="1.20.120.910">
    <property type="entry name" value="DksA, coiled-coil domain"/>
    <property type="match status" value="1"/>
</dbReference>
<dbReference type="InterPro" id="IPR000962">
    <property type="entry name" value="Znf_DskA_TraR"/>
</dbReference>
<reference evidence="7" key="1">
    <citation type="submission" date="2020-06" db="EMBL/GenBank/DDBJ databases">
        <title>Paenibacillus sp. nov., isolated from soil.</title>
        <authorList>
            <person name="Seo Y.L."/>
        </authorList>
    </citation>
    <scope>NUCLEOTIDE SEQUENCE [LARGE SCALE GENOMIC DNA]</scope>
    <source>
        <strain evidence="7">JW14</strain>
    </source>
</reference>
<feature type="region of interest" description="Disordered" evidence="5">
    <location>
        <begin position="225"/>
        <end position="244"/>
    </location>
</feature>